<reference evidence="1 2" key="1">
    <citation type="submission" date="2020-07" db="EMBL/GenBank/DDBJ databases">
        <title>Metarhizium humberi genome.</title>
        <authorList>
            <person name="Lysoe E."/>
        </authorList>
    </citation>
    <scope>NUCLEOTIDE SEQUENCE [LARGE SCALE GENOMIC DNA]</scope>
    <source>
        <strain evidence="1 2">ESALQ1638</strain>
    </source>
</reference>
<dbReference type="EMBL" id="JACEFI010000023">
    <property type="protein sequence ID" value="KAH0593153.1"/>
    <property type="molecule type" value="Genomic_DNA"/>
</dbReference>
<accession>A0A9P8M3L3</accession>
<gene>
    <name evidence="1" type="ORF">MHUMG1_09155</name>
</gene>
<name>A0A9P8M3L3_9HYPO</name>
<evidence type="ECO:0000313" key="2">
    <source>
        <dbReference type="Proteomes" id="UP000764110"/>
    </source>
</evidence>
<organism evidence="1 2">
    <name type="scientific">Metarhizium humberi</name>
    <dbReference type="NCBI Taxonomy" id="2596975"/>
    <lineage>
        <taxon>Eukaryota</taxon>
        <taxon>Fungi</taxon>
        <taxon>Dikarya</taxon>
        <taxon>Ascomycota</taxon>
        <taxon>Pezizomycotina</taxon>
        <taxon>Sordariomycetes</taxon>
        <taxon>Hypocreomycetidae</taxon>
        <taxon>Hypocreales</taxon>
        <taxon>Clavicipitaceae</taxon>
        <taxon>Metarhizium</taxon>
    </lineage>
</organism>
<keyword evidence="2" id="KW-1185">Reference proteome</keyword>
<comment type="caution">
    <text evidence="1">The sequence shown here is derived from an EMBL/GenBank/DDBJ whole genome shotgun (WGS) entry which is preliminary data.</text>
</comment>
<evidence type="ECO:0000313" key="1">
    <source>
        <dbReference type="EMBL" id="KAH0593153.1"/>
    </source>
</evidence>
<protein>
    <submittedName>
        <fullName evidence="1">Uncharacterized protein</fullName>
    </submittedName>
</protein>
<proteinExistence type="predicted"/>
<sequence>MSDAFEVTGIKRPTQTWQKDFFGEEWVQFKTKGHEEYGMILAHVGQQDPKVFWDSIRRKVMDTFGNTSFHEYLDSGFLVLTVNTWKYVTPKDPQPCHPLSYLQKRMVFEVLFEHKNEWNWV</sequence>
<dbReference type="Proteomes" id="UP000764110">
    <property type="component" value="Unassembled WGS sequence"/>
</dbReference>
<dbReference type="AlphaFoldDB" id="A0A9P8M3L3"/>